<comment type="caution">
    <text evidence="3">The sequence shown here is derived from an EMBL/GenBank/DDBJ whole genome shotgun (WGS) entry which is preliminary data.</text>
</comment>
<keyword evidence="2" id="KW-1133">Transmembrane helix</keyword>
<feature type="region of interest" description="Disordered" evidence="1">
    <location>
        <begin position="160"/>
        <end position="190"/>
    </location>
</feature>
<feature type="transmembrane region" description="Helical" evidence="2">
    <location>
        <begin position="138"/>
        <end position="155"/>
    </location>
</feature>
<keyword evidence="4" id="KW-1185">Reference proteome</keyword>
<organism evidence="3 4">
    <name type="scientific">Paractinoplanes rishiriensis</name>
    <dbReference type="NCBI Taxonomy" id="1050105"/>
    <lineage>
        <taxon>Bacteria</taxon>
        <taxon>Bacillati</taxon>
        <taxon>Actinomycetota</taxon>
        <taxon>Actinomycetes</taxon>
        <taxon>Micromonosporales</taxon>
        <taxon>Micromonosporaceae</taxon>
        <taxon>Paractinoplanes</taxon>
    </lineage>
</organism>
<evidence type="ECO:0000256" key="2">
    <source>
        <dbReference type="SAM" id="Phobius"/>
    </source>
</evidence>
<sequence>MAVPTAEADEPGLIESAVTMLRLLAGWAGTALGLLGLAMGIDTGPGSTDGPYLIFHGMLLSTGLALLAVGLLRKRSGPAGYLAGGAVAVAGLVLSALPSTSAGCCLRQYPERHGFPFTLLGGGAGEWHVDVSHLVADLIFWGCAGFFVLVLVTQLRPAGGRSRRAPAGRHATHAEHRAPAPRDENVGGLP</sequence>
<reference evidence="3" key="1">
    <citation type="submission" date="2021-01" db="EMBL/GenBank/DDBJ databases">
        <title>Whole genome shotgun sequence of Actinoplanes rishiriensis NBRC 108556.</title>
        <authorList>
            <person name="Komaki H."/>
            <person name="Tamura T."/>
        </authorList>
    </citation>
    <scope>NUCLEOTIDE SEQUENCE</scope>
    <source>
        <strain evidence="3">NBRC 108556</strain>
    </source>
</reference>
<evidence type="ECO:0000313" key="3">
    <source>
        <dbReference type="EMBL" id="GIE99076.1"/>
    </source>
</evidence>
<feature type="compositionally biased region" description="Basic and acidic residues" evidence="1">
    <location>
        <begin position="172"/>
        <end position="190"/>
    </location>
</feature>
<name>A0A919K1B3_9ACTN</name>
<feature type="compositionally biased region" description="Basic residues" evidence="1">
    <location>
        <begin position="161"/>
        <end position="171"/>
    </location>
</feature>
<evidence type="ECO:0000256" key="1">
    <source>
        <dbReference type="SAM" id="MobiDB-lite"/>
    </source>
</evidence>
<accession>A0A919K1B3</accession>
<dbReference type="AlphaFoldDB" id="A0A919K1B3"/>
<evidence type="ECO:0000313" key="4">
    <source>
        <dbReference type="Proteomes" id="UP000636960"/>
    </source>
</evidence>
<keyword evidence="2" id="KW-0472">Membrane</keyword>
<gene>
    <name evidence="3" type="ORF">Ari01nite_65410</name>
</gene>
<protein>
    <submittedName>
        <fullName evidence="3">Uncharacterized protein</fullName>
    </submittedName>
</protein>
<proteinExistence type="predicted"/>
<keyword evidence="2" id="KW-0812">Transmembrane</keyword>
<dbReference type="RefSeq" id="WP_203786084.1">
    <property type="nucleotide sequence ID" value="NZ_BOMV01000069.1"/>
</dbReference>
<feature type="transmembrane region" description="Helical" evidence="2">
    <location>
        <begin position="53"/>
        <end position="72"/>
    </location>
</feature>
<dbReference type="EMBL" id="BOMV01000069">
    <property type="protein sequence ID" value="GIE99076.1"/>
    <property type="molecule type" value="Genomic_DNA"/>
</dbReference>
<feature type="transmembrane region" description="Helical" evidence="2">
    <location>
        <begin position="79"/>
        <end position="97"/>
    </location>
</feature>
<feature type="transmembrane region" description="Helical" evidence="2">
    <location>
        <begin position="21"/>
        <end position="41"/>
    </location>
</feature>
<dbReference type="Proteomes" id="UP000636960">
    <property type="component" value="Unassembled WGS sequence"/>
</dbReference>